<dbReference type="InterPro" id="IPR018060">
    <property type="entry name" value="HTH_AraC"/>
</dbReference>
<dbReference type="InterPro" id="IPR050204">
    <property type="entry name" value="AraC_XylS_family_regulators"/>
</dbReference>
<keyword evidence="3" id="KW-0804">Transcription</keyword>
<dbReference type="PROSITE" id="PS00041">
    <property type="entry name" value="HTH_ARAC_FAMILY_1"/>
    <property type="match status" value="1"/>
</dbReference>
<evidence type="ECO:0000313" key="6">
    <source>
        <dbReference type="Proteomes" id="UP000284605"/>
    </source>
</evidence>
<dbReference type="Pfam" id="PF12833">
    <property type="entry name" value="HTH_18"/>
    <property type="match status" value="1"/>
</dbReference>
<dbReference type="EMBL" id="QYUK01000011">
    <property type="protein sequence ID" value="RJF86539.1"/>
    <property type="molecule type" value="Genomic_DNA"/>
</dbReference>
<dbReference type="AlphaFoldDB" id="A0A418W961"/>
<keyword evidence="6" id="KW-1185">Reference proteome</keyword>
<accession>A0A418W961</accession>
<keyword evidence="1" id="KW-0805">Transcription regulation</keyword>
<evidence type="ECO:0000256" key="2">
    <source>
        <dbReference type="ARBA" id="ARBA00023125"/>
    </source>
</evidence>
<keyword evidence="2" id="KW-0238">DNA-binding</keyword>
<feature type="domain" description="HTH araC/xylS-type" evidence="4">
    <location>
        <begin position="100"/>
        <end position="200"/>
    </location>
</feature>
<dbReference type="GO" id="GO:0043565">
    <property type="term" value="F:sequence-specific DNA binding"/>
    <property type="evidence" value="ECO:0007669"/>
    <property type="project" value="InterPro"/>
</dbReference>
<name>A0A418W961_9PROT</name>
<gene>
    <name evidence="5" type="ORF">D3874_05475</name>
</gene>
<dbReference type="Proteomes" id="UP000284605">
    <property type="component" value="Unassembled WGS sequence"/>
</dbReference>
<sequence>MIVAPGRRHRFYWPPGAVLLGCAISGADMARYGNIVAGASSLGFGADGIMVLSLLQGPFRAFGGFIQLLALALQLDLDPVEAPAARADGGVSPPVPRHVKRAEDYLVRHLAEPLTVVELAARVGVSVRSLHRGFLDFRGVTPARYLQNLRIEAAHRLLTSSDCFLDLRQVATEVGFGSYAPFWRAYVRKYGRAPSSTRRFNGDAGLPLNQSLA</sequence>
<evidence type="ECO:0000256" key="3">
    <source>
        <dbReference type="ARBA" id="ARBA00023163"/>
    </source>
</evidence>
<evidence type="ECO:0000313" key="5">
    <source>
        <dbReference type="EMBL" id="RJF86539.1"/>
    </source>
</evidence>
<dbReference type="Gene3D" id="1.10.10.60">
    <property type="entry name" value="Homeodomain-like"/>
    <property type="match status" value="1"/>
</dbReference>
<dbReference type="InterPro" id="IPR009057">
    <property type="entry name" value="Homeodomain-like_sf"/>
</dbReference>
<organism evidence="5 6">
    <name type="scientific">Oleomonas cavernae</name>
    <dbReference type="NCBI Taxonomy" id="2320859"/>
    <lineage>
        <taxon>Bacteria</taxon>
        <taxon>Pseudomonadati</taxon>
        <taxon>Pseudomonadota</taxon>
        <taxon>Alphaproteobacteria</taxon>
        <taxon>Acetobacterales</taxon>
        <taxon>Acetobacteraceae</taxon>
        <taxon>Oleomonas</taxon>
    </lineage>
</organism>
<comment type="caution">
    <text evidence="5">The sequence shown here is derived from an EMBL/GenBank/DDBJ whole genome shotgun (WGS) entry which is preliminary data.</text>
</comment>
<evidence type="ECO:0000259" key="4">
    <source>
        <dbReference type="PROSITE" id="PS01124"/>
    </source>
</evidence>
<dbReference type="PANTHER" id="PTHR46796">
    <property type="entry name" value="HTH-TYPE TRANSCRIPTIONAL ACTIVATOR RHAS-RELATED"/>
    <property type="match status" value="1"/>
</dbReference>
<dbReference type="SUPFAM" id="SSF46689">
    <property type="entry name" value="Homeodomain-like"/>
    <property type="match status" value="2"/>
</dbReference>
<evidence type="ECO:0000256" key="1">
    <source>
        <dbReference type="ARBA" id="ARBA00023015"/>
    </source>
</evidence>
<proteinExistence type="predicted"/>
<dbReference type="PROSITE" id="PS01124">
    <property type="entry name" value="HTH_ARAC_FAMILY_2"/>
    <property type="match status" value="1"/>
</dbReference>
<dbReference type="SMART" id="SM00342">
    <property type="entry name" value="HTH_ARAC"/>
    <property type="match status" value="1"/>
</dbReference>
<protein>
    <submittedName>
        <fullName evidence="5">AraC family transcriptional regulator</fullName>
    </submittedName>
</protein>
<dbReference type="GO" id="GO:0003700">
    <property type="term" value="F:DNA-binding transcription factor activity"/>
    <property type="evidence" value="ECO:0007669"/>
    <property type="project" value="InterPro"/>
</dbReference>
<reference evidence="5 6" key="1">
    <citation type="submission" date="2018-09" db="EMBL/GenBank/DDBJ databases">
        <authorList>
            <person name="Zhu H."/>
        </authorList>
    </citation>
    <scope>NUCLEOTIDE SEQUENCE [LARGE SCALE GENOMIC DNA]</scope>
    <source>
        <strain evidence="5 6">K1W22B-8</strain>
    </source>
</reference>
<dbReference type="PROSITE" id="PS51257">
    <property type="entry name" value="PROKAR_LIPOPROTEIN"/>
    <property type="match status" value="1"/>
</dbReference>
<dbReference type="InterPro" id="IPR018062">
    <property type="entry name" value="HTH_AraC-typ_CS"/>
</dbReference>